<dbReference type="HOGENOM" id="CLU_2279150_0_0_1"/>
<dbReference type="Proteomes" id="UP000053989">
    <property type="component" value="Unassembled WGS sequence"/>
</dbReference>
<dbReference type="EMBL" id="KN822042">
    <property type="protein sequence ID" value="KIM62537.1"/>
    <property type="molecule type" value="Genomic_DNA"/>
</dbReference>
<gene>
    <name evidence="2" type="ORF">SCLCIDRAFT_806336</name>
</gene>
<organism evidence="2 3">
    <name type="scientific">Scleroderma citrinum Foug A</name>
    <dbReference type="NCBI Taxonomy" id="1036808"/>
    <lineage>
        <taxon>Eukaryota</taxon>
        <taxon>Fungi</taxon>
        <taxon>Dikarya</taxon>
        <taxon>Basidiomycota</taxon>
        <taxon>Agaricomycotina</taxon>
        <taxon>Agaricomycetes</taxon>
        <taxon>Agaricomycetidae</taxon>
        <taxon>Boletales</taxon>
        <taxon>Sclerodermatineae</taxon>
        <taxon>Sclerodermataceae</taxon>
        <taxon>Scleroderma</taxon>
    </lineage>
</organism>
<dbReference type="AlphaFoldDB" id="A0A0C3AC97"/>
<keyword evidence="3" id="KW-1185">Reference proteome</keyword>
<dbReference type="InParanoid" id="A0A0C3AC97"/>
<protein>
    <submittedName>
        <fullName evidence="2">Uncharacterized protein</fullName>
    </submittedName>
</protein>
<proteinExistence type="predicted"/>
<name>A0A0C3AC97_9AGAM</name>
<feature type="region of interest" description="Disordered" evidence="1">
    <location>
        <begin position="62"/>
        <end position="83"/>
    </location>
</feature>
<evidence type="ECO:0000256" key="1">
    <source>
        <dbReference type="SAM" id="MobiDB-lite"/>
    </source>
</evidence>
<accession>A0A0C3AC97</accession>
<reference evidence="2 3" key="1">
    <citation type="submission" date="2014-04" db="EMBL/GenBank/DDBJ databases">
        <authorList>
            <consortium name="DOE Joint Genome Institute"/>
            <person name="Kuo A."/>
            <person name="Kohler A."/>
            <person name="Nagy L.G."/>
            <person name="Floudas D."/>
            <person name="Copeland A."/>
            <person name="Barry K.W."/>
            <person name="Cichocki N."/>
            <person name="Veneault-Fourrey C."/>
            <person name="LaButti K."/>
            <person name="Lindquist E.A."/>
            <person name="Lipzen A."/>
            <person name="Lundell T."/>
            <person name="Morin E."/>
            <person name="Murat C."/>
            <person name="Sun H."/>
            <person name="Tunlid A."/>
            <person name="Henrissat B."/>
            <person name="Grigoriev I.V."/>
            <person name="Hibbett D.S."/>
            <person name="Martin F."/>
            <person name="Nordberg H.P."/>
            <person name="Cantor M.N."/>
            <person name="Hua S.X."/>
        </authorList>
    </citation>
    <scope>NUCLEOTIDE SEQUENCE [LARGE SCALE GENOMIC DNA]</scope>
    <source>
        <strain evidence="2 3">Foug A</strain>
    </source>
</reference>
<sequence>MITSLIVSQSAFLPTEWRHSRASRDPAYDAREGNCKVTRCMIGSRTVGKDEPFPRLADVRCSRESGRTGSFSRNESDRNDGSNNILLVTLPYEDPRMLPWST</sequence>
<reference evidence="3" key="2">
    <citation type="submission" date="2015-01" db="EMBL/GenBank/DDBJ databases">
        <title>Evolutionary Origins and Diversification of the Mycorrhizal Mutualists.</title>
        <authorList>
            <consortium name="DOE Joint Genome Institute"/>
            <consortium name="Mycorrhizal Genomics Consortium"/>
            <person name="Kohler A."/>
            <person name="Kuo A."/>
            <person name="Nagy L.G."/>
            <person name="Floudas D."/>
            <person name="Copeland A."/>
            <person name="Barry K.W."/>
            <person name="Cichocki N."/>
            <person name="Veneault-Fourrey C."/>
            <person name="LaButti K."/>
            <person name="Lindquist E.A."/>
            <person name="Lipzen A."/>
            <person name="Lundell T."/>
            <person name="Morin E."/>
            <person name="Murat C."/>
            <person name="Riley R."/>
            <person name="Ohm R."/>
            <person name="Sun H."/>
            <person name="Tunlid A."/>
            <person name="Henrissat B."/>
            <person name="Grigoriev I.V."/>
            <person name="Hibbett D.S."/>
            <person name="Martin F."/>
        </authorList>
    </citation>
    <scope>NUCLEOTIDE SEQUENCE [LARGE SCALE GENOMIC DNA]</scope>
    <source>
        <strain evidence="3">Foug A</strain>
    </source>
</reference>
<evidence type="ECO:0000313" key="2">
    <source>
        <dbReference type="EMBL" id="KIM62537.1"/>
    </source>
</evidence>
<evidence type="ECO:0000313" key="3">
    <source>
        <dbReference type="Proteomes" id="UP000053989"/>
    </source>
</evidence>